<keyword evidence="2" id="KW-1185">Reference proteome</keyword>
<dbReference type="EMBL" id="UYWY01019394">
    <property type="protein sequence ID" value="VDM37033.1"/>
    <property type="molecule type" value="Genomic_DNA"/>
</dbReference>
<protein>
    <submittedName>
        <fullName evidence="3">Protein kinase domain-containing protein</fullName>
    </submittedName>
</protein>
<evidence type="ECO:0000313" key="3">
    <source>
        <dbReference type="WBParaSite" id="TCNE_0000579701-mRNA-1"/>
    </source>
</evidence>
<proteinExistence type="predicted"/>
<reference evidence="1 2" key="2">
    <citation type="submission" date="2018-11" db="EMBL/GenBank/DDBJ databases">
        <authorList>
            <consortium name="Pathogen Informatics"/>
        </authorList>
    </citation>
    <scope>NUCLEOTIDE SEQUENCE [LARGE SCALE GENOMIC DNA]</scope>
</reference>
<dbReference type="WBParaSite" id="TCNE_0000579701-mRNA-1">
    <property type="protein sequence ID" value="TCNE_0000579701-mRNA-1"/>
    <property type="gene ID" value="TCNE_0000579701"/>
</dbReference>
<sequence length="180" mass="20087">MREPRIKLHTCGAGVAVSRALLADNGMWLALKFRTHIAPSGSFPLARLAEGQYIKEYDGRANLWNVINAQGCGAFGELCWCGNGYCAIVQRTLPRKYSHKKWLSFARKEAKLAMSSKEGARPVRVARRSVDCSLESGCLGSQPKVGGRPHLRLNMATKPIANKYREGKLQRTLKREFKRA</sequence>
<reference evidence="3" key="1">
    <citation type="submission" date="2016-06" db="UniProtKB">
        <authorList>
            <consortium name="WormBaseParasite"/>
        </authorList>
    </citation>
    <scope>IDENTIFICATION</scope>
</reference>
<evidence type="ECO:0000313" key="2">
    <source>
        <dbReference type="Proteomes" id="UP000050794"/>
    </source>
</evidence>
<name>A0A183UBC7_TOXCA</name>
<accession>A0A183UBC7</accession>
<organism evidence="2 3">
    <name type="scientific">Toxocara canis</name>
    <name type="common">Canine roundworm</name>
    <dbReference type="NCBI Taxonomy" id="6265"/>
    <lineage>
        <taxon>Eukaryota</taxon>
        <taxon>Metazoa</taxon>
        <taxon>Ecdysozoa</taxon>
        <taxon>Nematoda</taxon>
        <taxon>Chromadorea</taxon>
        <taxon>Rhabditida</taxon>
        <taxon>Spirurina</taxon>
        <taxon>Ascaridomorpha</taxon>
        <taxon>Ascaridoidea</taxon>
        <taxon>Toxocaridae</taxon>
        <taxon>Toxocara</taxon>
    </lineage>
</organism>
<dbReference type="AlphaFoldDB" id="A0A183UBC7"/>
<evidence type="ECO:0000313" key="1">
    <source>
        <dbReference type="EMBL" id="VDM37033.1"/>
    </source>
</evidence>
<gene>
    <name evidence="1" type="ORF">TCNE_LOCUS5797</name>
</gene>
<dbReference type="Proteomes" id="UP000050794">
    <property type="component" value="Unassembled WGS sequence"/>
</dbReference>